<dbReference type="AlphaFoldDB" id="A0A2J0L2F8"/>
<reference evidence="1 2" key="1">
    <citation type="submission" date="2017-09" db="EMBL/GenBank/DDBJ databases">
        <title>Depth-based differentiation of microbial function through sediment-hosted aquifers and enrichment of novel symbionts in the deep terrestrial subsurface.</title>
        <authorList>
            <person name="Probst A.J."/>
            <person name="Ladd B."/>
            <person name="Jarett J.K."/>
            <person name="Geller-Mcgrath D.E."/>
            <person name="Sieber C.M."/>
            <person name="Emerson J.B."/>
            <person name="Anantharaman K."/>
            <person name="Thomas B.C."/>
            <person name="Malmstrom R."/>
            <person name="Stieglmeier M."/>
            <person name="Klingl A."/>
            <person name="Woyke T."/>
            <person name="Ryan C.M."/>
            <person name="Banfield J.F."/>
        </authorList>
    </citation>
    <scope>NUCLEOTIDE SEQUENCE [LARGE SCALE GENOMIC DNA]</scope>
    <source>
        <strain evidence="1">CG07_land_8_20_14_0_80_42_15</strain>
    </source>
</reference>
<name>A0A2J0L2F8_9BACT</name>
<evidence type="ECO:0000313" key="1">
    <source>
        <dbReference type="EMBL" id="PIU42283.1"/>
    </source>
</evidence>
<accession>A0A2J0L2F8</accession>
<comment type="caution">
    <text evidence="1">The sequence shown here is derived from an EMBL/GenBank/DDBJ whole genome shotgun (WGS) entry which is preliminary data.</text>
</comment>
<evidence type="ECO:0000313" key="2">
    <source>
        <dbReference type="Proteomes" id="UP000230052"/>
    </source>
</evidence>
<proteinExistence type="predicted"/>
<dbReference type="EMBL" id="PEWV01000012">
    <property type="protein sequence ID" value="PIU42283.1"/>
    <property type="molecule type" value="Genomic_DNA"/>
</dbReference>
<protein>
    <submittedName>
        <fullName evidence="1">Uncharacterized protein</fullName>
    </submittedName>
</protein>
<organism evidence="1 2">
    <name type="scientific">Candidatus Aquitaenariimonas noxiae</name>
    <dbReference type="NCBI Taxonomy" id="1974741"/>
    <lineage>
        <taxon>Bacteria</taxon>
        <taxon>Pseudomonadati</taxon>
        <taxon>Candidatus Omnitrophota</taxon>
        <taxon>Candidatus Aquitaenariimonas</taxon>
    </lineage>
</organism>
<dbReference type="Proteomes" id="UP000230052">
    <property type="component" value="Unassembled WGS sequence"/>
</dbReference>
<gene>
    <name evidence="1" type="ORF">COS99_00965</name>
</gene>
<sequence length="60" mass="6744">MKIIKENFCNSSKSSLFFSLSGARDETLNTNFPAEARRKFKTPLALNAEGFLFLSDLVAR</sequence>